<accession>A0A8R1UES1</accession>
<organism evidence="1 2">
    <name type="scientific">Pristionchus pacificus</name>
    <name type="common">Parasitic nematode worm</name>
    <dbReference type="NCBI Taxonomy" id="54126"/>
    <lineage>
        <taxon>Eukaryota</taxon>
        <taxon>Metazoa</taxon>
        <taxon>Ecdysozoa</taxon>
        <taxon>Nematoda</taxon>
        <taxon>Chromadorea</taxon>
        <taxon>Rhabditida</taxon>
        <taxon>Rhabditina</taxon>
        <taxon>Diplogasteromorpha</taxon>
        <taxon>Diplogasteroidea</taxon>
        <taxon>Neodiplogasteridae</taxon>
        <taxon>Pristionchus</taxon>
    </lineage>
</organism>
<dbReference type="EnsemblMetazoa" id="PPA20758.1">
    <property type="protein sequence ID" value="PPA20758.1"/>
    <property type="gene ID" value="WBGene00110312"/>
</dbReference>
<proteinExistence type="predicted"/>
<dbReference type="Proteomes" id="UP000005239">
    <property type="component" value="Unassembled WGS sequence"/>
</dbReference>
<reference evidence="2" key="1">
    <citation type="journal article" date="2008" name="Nat. Genet.">
        <title>The Pristionchus pacificus genome provides a unique perspective on nematode lifestyle and parasitism.</title>
        <authorList>
            <person name="Dieterich C."/>
            <person name="Clifton S.W."/>
            <person name="Schuster L.N."/>
            <person name="Chinwalla A."/>
            <person name="Delehaunty K."/>
            <person name="Dinkelacker I."/>
            <person name="Fulton L."/>
            <person name="Fulton R."/>
            <person name="Godfrey J."/>
            <person name="Minx P."/>
            <person name="Mitreva M."/>
            <person name="Roeseler W."/>
            <person name="Tian H."/>
            <person name="Witte H."/>
            <person name="Yang S.P."/>
            <person name="Wilson R.K."/>
            <person name="Sommer R.J."/>
        </authorList>
    </citation>
    <scope>NUCLEOTIDE SEQUENCE [LARGE SCALE GENOMIC DNA]</scope>
    <source>
        <strain evidence="2">PS312</strain>
    </source>
</reference>
<dbReference type="AlphaFoldDB" id="A0A454XPX8"/>
<name>A0A454XPX8_PRIPA</name>
<gene>
    <name evidence="1" type="primary">WBGene00110312</name>
</gene>
<evidence type="ECO:0000313" key="2">
    <source>
        <dbReference type="Proteomes" id="UP000005239"/>
    </source>
</evidence>
<protein>
    <submittedName>
        <fullName evidence="1">Uncharacterized protein</fullName>
    </submittedName>
</protein>
<evidence type="ECO:0000313" key="1">
    <source>
        <dbReference type="EnsemblMetazoa" id="PPA20758.1"/>
    </source>
</evidence>
<sequence length="103" mass="12404">MAYRTIPQLTREINEEEVDAELLIEWERLTEREEILEFHYDRLDHAEMEVGTSNNILLELVEINLELEQIRHLIMESAAKILEQVRKHRDLENEKISEYVESK</sequence>
<keyword evidence="2" id="KW-1185">Reference proteome</keyword>
<reference evidence="1" key="2">
    <citation type="submission" date="2022-06" db="UniProtKB">
        <authorList>
            <consortium name="EnsemblMetazoa"/>
        </authorList>
    </citation>
    <scope>IDENTIFICATION</scope>
    <source>
        <strain evidence="1">PS312</strain>
    </source>
</reference>
<accession>A0A454XPX8</accession>